<evidence type="ECO:0000313" key="1">
    <source>
        <dbReference type="EMBL" id="KAJ1680180.1"/>
    </source>
</evidence>
<organism evidence="1 2">
    <name type="scientific">Spiromyces aspiralis</name>
    <dbReference type="NCBI Taxonomy" id="68401"/>
    <lineage>
        <taxon>Eukaryota</taxon>
        <taxon>Fungi</taxon>
        <taxon>Fungi incertae sedis</taxon>
        <taxon>Zoopagomycota</taxon>
        <taxon>Kickxellomycotina</taxon>
        <taxon>Kickxellomycetes</taxon>
        <taxon>Kickxellales</taxon>
        <taxon>Kickxellaceae</taxon>
        <taxon>Spiromyces</taxon>
    </lineage>
</organism>
<evidence type="ECO:0000313" key="2">
    <source>
        <dbReference type="Proteomes" id="UP001145114"/>
    </source>
</evidence>
<protein>
    <submittedName>
        <fullName evidence="1">Uncharacterized protein</fullName>
    </submittedName>
</protein>
<comment type="caution">
    <text evidence="1">The sequence shown here is derived from an EMBL/GenBank/DDBJ whole genome shotgun (WGS) entry which is preliminary data.</text>
</comment>
<sequence length="102" mass="11298">MLMWLPYVASIMALLVEHSKRRGGHISHCLVHDAVLLHARPVLSMHTDDYLLTSLRQGHGYIDAYAVTTSILVASPMELSLNYTLNGRLVARKLTICNLDGG</sequence>
<keyword evidence="2" id="KW-1185">Reference proteome</keyword>
<gene>
    <name evidence="1" type="ORF">EV182_000522</name>
</gene>
<proteinExistence type="predicted"/>
<dbReference type="EMBL" id="JAMZIH010000026">
    <property type="protein sequence ID" value="KAJ1680180.1"/>
    <property type="molecule type" value="Genomic_DNA"/>
</dbReference>
<reference evidence="1" key="1">
    <citation type="submission" date="2022-06" db="EMBL/GenBank/DDBJ databases">
        <title>Phylogenomic reconstructions and comparative analyses of Kickxellomycotina fungi.</title>
        <authorList>
            <person name="Reynolds N.K."/>
            <person name="Stajich J.E."/>
            <person name="Barry K."/>
            <person name="Grigoriev I.V."/>
            <person name="Crous P."/>
            <person name="Smith M.E."/>
        </authorList>
    </citation>
    <scope>NUCLEOTIDE SEQUENCE</scope>
    <source>
        <strain evidence="1">RSA 2271</strain>
    </source>
</reference>
<accession>A0ACC1HUB3</accession>
<dbReference type="Proteomes" id="UP001145114">
    <property type="component" value="Unassembled WGS sequence"/>
</dbReference>
<name>A0ACC1HUB3_9FUNG</name>